<comment type="caution">
    <text evidence="1">The sequence shown here is derived from an EMBL/GenBank/DDBJ whole genome shotgun (WGS) entry which is preliminary data.</text>
</comment>
<name>A0A4Z2E086_9TELE</name>
<organism evidence="1 2">
    <name type="scientific">Liparis tanakae</name>
    <name type="common">Tanaka's snailfish</name>
    <dbReference type="NCBI Taxonomy" id="230148"/>
    <lineage>
        <taxon>Eukaryota</taxon>
        <taxon>Metazoa</taxon>
        <taxon>Chordata</taxon>
        <taxon>Craniata</taxon>
        <taxon>Vertebrata</taxon>
        <taxon>Euteleostomi</taxon>
        <taxon>Actinopterygii</taxon>
        <taxon>Neopterygii</taxon>
        <taxon>Teleostei</taxon>
        <taxon>Neoteleostei</taxon>
        <taxon>Acanthomorphata</taxon>
        <taxon>Eupercaria</taxon>
        <taxon>Perciformes</taxon>
        <taxon>Cottioidei</taxon>
        <taxon>Cottales</taxon>
        <taxon>Liparidae</taxon>
        <taxon>Liparis</taxon>
    </lineage>
</organism>
<dbReference type="AlphaFoldDB" id="A0A4Z2E086"/>
<dbReference type="EMBL" id="SRLO01024107">
    <property type="protein sequence ID" value="TNN22128.1"/>
    <property type="molecule type" value="Genomic_DNA"/>
</dbReference>
<gene>
    <name evidence="1" type="ORF">EYF80_067759</name>
</gene>
<reference evidence="1 2" key="1">
    <citation type="submission" date="2019-03" db="EMBL/GenBank/DDBJ databases">
        <title>First draft genome of Liparis tanakae, snailfish: a comprehensive survey of snailfish specific genes.</title>
        <authorList>
            <person name="Kim W."/>
            <person name="Song I."/>
            <person name="Jeong J.-H."/>
            <person name="Kim D."/>
            <person name="Kim S."/>
            <person name="Ryu S."/>
            <person name="Song J.Y."/>
            <person name="Lee S.K."/>
        </authorList>
    </citation>
    <scope>NUCLEOTIDE SEQUENCE [LARGE SCALE GENOMIC DNA]</scope>
    <source>
        <tissue evidence="1">Muscle</tissue>
    </source>
</reference>
<accession>A0A4Z2E086</accession>
<evidence type="ECO:0000313" key="1">
    <source>
        <dbReference type="EMBL" id="TNN22128.1"/>
    </source>
</evidence>
<sequence>MERACWRRGGAGTRRKAVPVRPITPPSVFWPTPEVDDTVEFRSPR</sequence>
<evidence type="ECO:0000313" key="2">
    <source>
        <dbReference type="Proteomes" id="UP000314294"/>
    </source>
</evidence>
<dbReference type="Proteomes" id="UP000314294">
    <property type="component" value="Unassembled WGS sequence"/>
</dbReference>
<proteinExistence type="predicted"/>
<keyword evidence="2" id="KW-1185">Reference proteome</keyword>
<protein>
    <submittedName>
        <fullName evidence="1">Uncharacterized protein</fullName>
    </submittedName>
</protein>